<reference evidence="2" key="1">
    <citation type="submission" date="2019-08" db="EMBL/GenBank/DDBJ databases">
        <authorList>
            <person name="Kucharzyk K."/>
            <person name="Murdoch R.W."/>
            <person name="Higgins S."/>
            <person name="Loffler F."/>
        </authorList>
    </citation>
    <scope>NUCLEOTIDE SEQUENCE</scope>
</reference>
<dbReference type="AlphaFoldDB" id="A0A645BW48"/>
<gene>
    <name evidence="2" type="ORF">SDC9_116447</name>
</gene>
<protein>
    <submittedName>
        <fullName evidence="2">Uncharacterized protein</fullName>
    </submittedName>
</protein>
<organism evidence="2">
    <name type="scientific">bioreactor metagenome</name>
    <dbReference type="NCBI Taxonomy" id="1076179"/>
    <lineage>
        <taxon>unclassified sequences</taxon>
        <taxon>metagenomes</taxon>
        <taxon>ecological metagenomes</taxon>
    </lineage>
</organism>
<comment type="caution">
    <text evidence="2">The sequence shown here is derived from an EMBL/GenBank/DDBJ whole genome shotgun (WGS) entry which is preliminary data.</text>
</comment>
<evidence type="ECO:0000313" key="2">
    <source>
        <dbReference type="EMBL" id="MPM69502.1"/>
    </source>
</evidence>
<name>A0A645BW48_9ZZZZ</name>
<keyword evidence="1" id="KW-1133">Transmembrane helix</keyword>
<keyword evidence="1" id="KW-0472">Membrane</keyword>
<sequence>MPVLVHKDHKAFVIGCDRHEDGEFPLVEFELDGQKVAQCAGLGILEVVGLGLIGLLLVREEDQLASVRALGAAADFVSLFEAVIAPHAQGQGGDFFEIPLFCQKKVDGIILDQLFLLGLLDLGMVNDHGFPIDAVFLGDPFQLGNDDLHKLLLRFEDPGHFRDFGL</sequence>
<accession>A0A645BW48</accession>
<keyword evidence="1" id="KW-0812">Transmembrane</keyword>
<evidence type="ECO:0000256" key="1">
    <source>
        <dbReference type="SAM" id="Phobius"/>
    </source>
</evidence>
<proteinExistence type="predicted"/>
<feature type="transmembrane region" description="Helical" evidence="1">
    <location>
        <begin position="35"/>
        <end position="58"/>
    </location>
</feature>
<dbReference type="EMBL" id="VSSQ01022913">
    <property type="protein sequence ID" value="MPM69502.1"/>
    <property type="molecule type" value="Genomic_DNA"/>
</dbReference>